<dbReference type="InterPro" id="IPR001343">
    <property type="entry name" value="Hemolysn_Ca-bd"/>
</dbReference>
<comment type="similarity">
    <text evidence="5">Belongs to the peptidase S8 family.</text>
</comment>
<feature type="region of interest" description="Disordered" evidence="6">
    <location>
        <begin position="665"/>
        <end position="716"/>
    </location>
</feature>
<dbReference type="RefSeq" id="WP_039278966.1">
    <property type="nucleotide sequence ID" value="NZ_JTDI01000001.1"/>
</dbReference>
<dbReference type="InterPro" id="IPR008979">
    <property type="entry name" value="Galactose-bd-like_sf"/>
</dbReference>
<dbReference type="Gene3D" id="3.40.50.200">
    <property type="entry name" value="Peptidase S8/S53 domain"/>
    <property type="match status" value="1"/>
</dbReference>
<dbReference type="InterPro" id="IPR002884">
    <property type="entry name" value="P_dom"/>
</dbReference>
<dbReference type="InterPro" id="IPR011049">
    <property type="entry name" value="Serralysin-like_metalloprot_C"/>
</dbReference>
<dbReference type="STRING" id="1348853.LK12_02570"/>
<dbReference type="PRINTS" id="PR00723">
    <property type="entry name" value="SUBTILISIN"/>
</dbReference>
<dbReference type="PRINTS" id="PR00313">
    <property type="entry name" value="CABNDNGRPT"/>
</dbReference>
<dbReference type="SUPFAM" id="SSF49785">
    <property type="entry name" value="Galactose-binding domain-like"/>
    <property type="match status" value="1"/>
</dbReference>
<dbReference type="PROSITE" id="PS00137">
    <property type="entry name" value="SUBTILASE_HIS"/>
    <property type="match status" value="1"/>
</dbReference>
<dbReference type="GO" id="GO:0005737">
    <property type="term" value="C:cytoplasm"/>
    <property type="evidence" value="ECO:0007669"/>
    <property type="project" value="UniProtKB-ARBA"/>
</dbReference>
<dbReference type="PANTHER" id="PTHR42884:SF14">
    <property type="entry name" value="NEUROENDOCRINE CONVERTASE 1"/>
    <property type="match status" value="1"/>
</dbReference>
<dbReference type="PROSITE" id="PS51892">
    <property type="entry name" value="SUBTILASE"/>
    <property type="match status" value="1"/>
</dbReference>
<dbReference type="AlphaFoldDB" id="A0A0B1ZRM2"/>
<keyword evidence="9" id="KW-1185">Reference proteome</keyword>
<dbReference type="PROSITE" id="PS00330">
    <property type="entry name" value="HEMOLYSIN_CALCIUM"/>
    <property type="match status" value="3"/>
</dbReference>
<dbReference type="Pfam" id="PF01483">
    <property type="entry name" value="P_proprotein"/>
    <property type="match status" value="1"/>
</dbReference>
<reference evidence="8 9" key="1">
    <citation type="submission" date="2014-10" db="EMBL/GenBank/DDBJ databases">
        <title>Genome sequence of Novosphingobium malaysiense MUSC 273(T).</title>
        <authorList>
            <person name="Lee L.-H."/>
        </authorList>
    </citation>
    <scope>NUCLEOTIDE SEQUENCE [LARGE SCALE GENOMIC DNA]</scope>
    <source>
        <strain evidence="8 9">MUSC 273</strain>
    </source>
</reference>
<evidence type="ECO:0000313" key="9">
    <source>
        <dbReference type="Proteomes" id="UP000031057"/>
    </source>
</evidence>
<dbReference type="GO" id="GO:0012505">
    <property type="term" value="C:endomembrane system"/>
    <property type="evidence" value="ECO:0007669"/>
    <property type="project" value="UniProtKB-ARBA"/>
</dbReference>
<dbReference type="InterPro" id="IPR000209">
    <property type="entry name" value="Peptidase_S8/S53_dom"/>
</dbReference>
<dbReference type="GO" id="GO:0004252">
    <property type="term" value="F:serine-type endopeptidase activity"/>
    <property type="evidence" value="ECO:0007669"/>
    <property type="project" value="UniProtKB-UniRule"/>
</dbReference>
<proteinExistence type="inferred from homology"/>
<protein>
    <recommendedName>
        <fullName evidence="7">P/Homo B domain-containing protein</fullName>
    </recommendedName>
</protein>
<feature type="domain" description="P/Homo B" evidence="7">
    <location>
        <begin position="350"/>
        <end position="492"/>
    </location>
</feature>
<dbReference type="InterPro" id="IPR022398">
    <property type="entry name" value="Peptidase_S8_His-AS"/>
</dbReference>
<keyword evidence="3 5" id="KW-0720">Serine protease</keyword>
<name>A0A0B1ZRM2_9SPHN</name>
<dbReference type="Pfam" id="PF00082">
    <property type="entry name" value="Peptidase_S8"/>
    <property type="match status" value="1"/>
</dbReference>
<dbReference type="InterPro" id="IPR015500">
    <property type="entry name" value="Peptidase_S8_subtilisin-rel"/>
</dbReference>
<sequence length="914" mass="96207">MSKMYTPLPAGGMVTPAFFFNDTYEKKQWYLDHSHLSPLSIDAYSAWEDYRGSGVNIGVIDSQIDFRHTDLSKAYDSLQDYNFALASDQVTITDSDVPYYHGTAVAGIISAEAGNAHGTVGIAPDAKLVGLAIDYQSDDVVGQIVSALRASASLDVVNNSWSFVSNFEDDFNRHPEYCEAIEYAAEHGRNGLGTSIVFAAGNAGSGGASNYHNFQNSPFTIAVGAVNADGTPASFTSLGANVLLSAAGSSVYTTTLKDRYADYDGTSFAAPAVTATVGLMLEANPDLGYRDVQQILAYSAHRGGLSDSANFGDGWRTNGATTFNGGGLHFNDAFGYGFLNVHDAVRMAETWTGQRTHANLASASQSIEIDQDLVAGSRDHASARIEIGEDIDIEHVQVALDLRWVDTGDLDVYLTSPDGTVVRLVYDLPGHDRAGGLRNFVFDSVASMGERSDGTWTIDVYNRNPDATDKDGTAMTGLFQDATLTVLGSREGLGDDTYVYTDEFGSLYEGSDLSDRSTLHDADGGMDAINAAAVTSASTIDLSGASRTTIAGITLSLTANTIENAYSGDGKDTLIGSAANNVLHAGRGDDTIYFSFGNDTIDGGRGEDRLIVNASFGSITGLVAQDGTLTISTPAGGTSSITGMETFVFSDGTYAYSDLLQFFEAGGTAPPPEHDAPITPPDPDLPGNGGSTQDQIDDTPDAPRGPDTFDETGRAYDSTLTGTRSAEKIKGGAGADWIDGKDGDDKLLGYDGDDALLGGDGDDRMTGGGGHDYLDGGAGADRLFGNAGGDKLLGFDGDDLIKAGAGDDWIEGGSGRDRLFGGDGADTFVFDLADLDATDIIYDFDAEEGDRILVRGPAADAEATFEFERHGSSTYLEVHIGGETFEIARIKGENVDDLGMSMSMSNSDLGILWA</sequence>
<dbReference type="GO" id="GO:0016485">
    <property type="term" value="P:protein processing"/>
    <property type="evidence" value="ECO:0007669"/>
    <property type="project" value="TreeGrafter"/>
</dbReference>
<keyword evidence="2 5" id="KW-0378">Hydrolase</keyword>
<dbReference type="InterPro" id="IPR023828">
    <property type="entry name" value="Peptidase_S8_Ser-AS"/>
</dbReference>
<feature type="active site" description="Charge relay system" evidence="4 5">
    <location>
        <position position="61"/>
    </location>
</feature>
<accession>A0A0B1ZRM2</accession>
<dbReference type="OrthoDB" id="9795675at2"/>
<evidence type="ECO:0000256" key="1">
    <source>
        <dbReference type="ARBA" id="ARBA00022670"/>
    </source>
</evidence>
<dbReference type="Proteomes" id="UP000031057">
    <property type="component" value="Unassembled WGS sequence"/>
</dbReference>
<feature type="active site" description="Charge relay system" evidence="4 5">
    <location>
        <position position="101"/>
    </location>
</feature>
<feature type="active site" description="Charge relay system" evidence="4 5">
    <location>
        <position position="267"/>
    </location>
</feature>
<evidence type="ECO:0000256" key="2">
    <source>
        <dbReference type="ARBA" id="ARBA00022801"/>
    </source>
</evidence>
<organism evidence="8 9">
    <name type="scientific">Novosphingobium malaysiense</name>
    <dbReference type="NCBI Taxonomy" id="1348853"/>
    <lineage>
        <taxon>Bacteria</taxon>
        <taxon>Pseudomonadati</taxon>
        <taxon>Pseudomonadota</taxon>
        <taxon>Alphaproteobacteria</taxon>
        <taxon>Sphingomonadales</taxon>
        <taxon>Sphingomonadaceae</taxon>
        <taxon>Novosphingobium</taxon>
    </lineage>
</organism>
<dbReference type="PROSITE" id="PS00138">
    <property type="entry name" value="SUBTILASE_SER"/>
    <property type="match status" value="1"/>
</dbReference>
<dbReference type="Gene3D" id="2.150.10.10">
    <property type="entry name" value="Serralysin-like metalloprotease, C-terminal"/>
    <property type="match status" value="3"/>
</dbReference>
<dbReference type="PROSITE" id="PS51829">
    <property type="entry name" value="P_HOMO_B"/>
    <property type="match status" value="1"/>
</dbReference>
<keyword evidence="1 5" id="KW-0645">Protease</keyword>
<evidence type="ECO:0000256" key="6">
    <source>
        <dbReference type="SAM" id="MobiDB-lite"/>
    </source>
</evidence>
<evidence type="ECO:0000313" key="8">
    <source>
        <dbReference type="EMBL" id="KHK93226.1"/>
    </source>
</evidence>
<evidence type="ECO:0000259" key="7">
    <source>
        <dbReference type="PROSITE" id="PS51829"/>
    </source>
</evidence>
<dbReference type="InterPro" id="IPR036852">
    <property type="entry name" value="Peptidase_S8/S53_dom_sf"/>
</dbReference>
<dbReference type="SUPFAM" id="SSF51120">
    <property type="entry name" value="beta-Roll"/>
    <property type="match status" value="3"/>
</dbReference>
<gene>
    <name evidence="8" type="ORF">LK12_02570</name>
</gene>
<dbReference type="InterPro" id="IPR018511">
    <property type="entry name" value="Hemolysin-typ_Ca-bd_CS"/>
</dbReference>
<dbReference type="GO" id="GO:0016020">
    <property type="term" value="C:membrane"/>
    <property type="evidence" value="ECO:0007669"/>
    <property type="project" value="TreeGrafter"/>
</dbReference>
<evidence type="ECO:0000256" key="4">
    <source>
        <dbReference type="PIRSR" id="PIRSR615500-1"/>
    </source>
</evidence>
<comment type="caution">
    <text evidence="8">The sequence shown here is derived from an EMBL/GenBank/DDBJ whole genome shotgun (WGS) entry which is preliminary data.</text>
</comment>
<dbReference type="Gene3D" id="2.60.120.260">
    <property type="entry name" value="Galactose-binding domain-like"/>
    <property type="match status" value="1"/>
</dbReference>
<evidence type="ECO:0000256" key="5">
    <source>
        <dbReference type="PROSITE-ProRule" id="PRU01240"/>
    </source>
</evidence>
<dbReference type="GO" id="GO:0005509">
    <property type="term" value="F:calcium ion binding"/>
    <property type="evidence" value="ECO:0007669"/>
    <property type="project" value="InterPro"/>
</dbReference>
<evidence type="ECO:0000256" key="3">
    <source>
        <dbReference type="ARBA" id="ARBA00022825"/>
    </source>
</evidence>
<dbReference type="PANTHER" id="PTHR42884">
    <property type="entry name" value="PROPROTEIN CONVERTASE SUBTILISIN/KEXIN-RELATED"/>
    <property type="match status" value="1"/>
</dbReference>
<dbReference type="EMBL" id="JTDI01000001">
    <property type="protein sequence ID" value="KHK93226.1"/>
    <property type="molecule type" value="Genomic_DNA"/>
</dbReference>
<dbReference type="SUPFAM" id="SSF52743">
    <property type="entry name" value="Subtilisin-like"/>
    <property type="match status" value="1"/>
</dbReference>
<dbReference type="Pfam" id="PF00353">
    <property type="entry name" value="HemolysinCabind"/>
    <property type="match status" value="4"/>
</dbReference>